<keyword evidence="5 8" id="KW-0560">Oxidoreductase</keyword>
<evidence type="ECO:0000256" key="1">
    <source>
        <dbReference type="ARBA" id="ARBA00001971"/>
    </source>
</evidence>
<dbReference type="SUPFAM" id="SSF48264">
    <property type="entry name" value="Cytochrome P450"/>
    <property type="match status" value="1"/>
</dbReference>
<comment type="caution">
    <text evidence="9">The sequence shown here is derived from an EMBL/GenBank/DDBJ whole genome shotgun (WGS) entry which is preliminary data.</text>
</comment>
<reference evidence="9 10" key="1">
    <citation type="submission" date="2023-01" db="EMBL/GenBank/DDBJ databases">
        <title>Analysis of 21 Apiospora genomes using comparative genomics revels a genus with tremendous synthesis potential of carbohydrate active enzymes and secondary metabolites.</title>
        <authorList>
            <person name="Sorensen T."/>
        </authorList>
    </citation>
    <scope>NUCLEOTIDE SEQUENCE [LARGE SCALE GENOMIC DNA]</scope>
    <source>
        <strain evidence="9 10">CBS 83171</strain>
    </source>
</reference>
<evidence type="ECO:0000256" key="2">
    <source>
        <dbReference type="ARBA" id="ARBA00010617"/>
    </source>
</evidence>
<evidence type="ECO:0000313" key="9">
    <source>
        <dbReference type="EMBL" id="KAK8063360.1"/>
    </source>
</evidence>
<dbReference type="PRINTS" id="PR00465">
    <property type="entry name" value="EP450IV"/>
</dbReference>
<dbReference type="PROSITE" id="PS00086">
    <property type="entry name" value="CYTOCHROME_P450"/>
    <property type="match status" value="1"/>
</dbReference>
<evidence type="ECO:0000256" key="4">
    <source>
        <dbReference type="ARBA" id="ARBA00022723"/>
    </source>
</evidence>
<evidence type="ECO:0000256" key="6">
    <source>
        <dbReference type="ARBA" id="ARBA00023004"/>
    </source>
</evidence>
<dbReference type="EMBL" id="JAQQWM010000005">
    <property type="protein sequence ID" value="KAK8063360.1"/>
    <property type="molecule type" value="Genomic_DNA"/>
</dbReference>
<keyword evidence="4 8" id="KW-0479">Metal-binding</keyword>
<dbReference type="Proteomes" id="UP001446871">
    <property type="component" value="Unassembled WGS sequence"/>
</dbReference>
<dbReference type="CDD" id="cd11041">
    <property type="entry name" value="CYP503A1-like"/>
    <property type="match status" value="1"/>
</dbReference>
<evidence type="ECO:0000313" key="10">
    <source>
        <dbReference type="Proteomes" id="UP001446871"/>
    </source>
</evidence>
<evidence type="ECO:0000256" key="3">
    <source>
        <dbReference type="ARBA" id="ARBA00022617"/>
    </source>
</evidence>
<dbReference type="Gene3D" id="1.10.630.10">
    <property type="entry name" value="Cytochrome P450"/>
    <property type="match status" value="1"/>
</dbReference>
<name>A0ABR1UWP5_9PEZI</name>
<organism evidence="9 10">
    <name type="scientific">Apiospora saccharicola</name>
    <dbReference type="NCBI Taxonomy" id="335842"/>
    <lineage>
        <taxon>Eukaryota</taxon>
        <taxon>Fungi</taxon>
        <taxon>Dikarya</taxon>
        <taxon>Ascomycota</taxon>
        <taxon>Pezizomycotina</taxon>
        <taxon>Sordariomycetes</taxon>
        <taxon>Xylariomycetidae</taxon>
        <taxon>Amphisphaeriales</taxon>
        <taxon>Apiosporaceae</taxon>
        <taxon>Apiospora</taxon>
    </lineage>
</organism>
<evidence type="ECO:0000256" key="7">
    <source>
        <dbReference type="ARBA" id="ARBA00023033"/>
    </source>
</evidence>
<protein>
    <recommendedName>
        <fullName evidence="11">Cytochrome P450</fullName>
    </recommendedName>
</protein>
<accession>A0ABR1UWP5</accession>
<keyword evidence="7 8" id="KW-0503">Monooxygenase</keyword>
<gene>
    <name evidence="9" type="ORF">PG996_008012</name>
</gene>
<evidence type="ECO:0000256" key="5">
    <source>
        <dbReference type="ARBA" id="ARBA00023002"/>
    </source>
</evidence>
<comment type="similarity">
    <text evidence="2 8">Belongs to the cytochrome P450 family.</text>
</comment>
<proteinExistence type="inferred from homology"/>
<sequence>MSALLRPAVLGPVLAIVSYVIYQILRSFRTKLPDLPIVGAKPGEWFPLQRARWRNAINIKATLKDTYRQYRHQACFFPVAGDYDYVYLPREELQWLLDQPDSSVSMHERSMDILQIEHTVMEPELVKNPVHHDIVKGIMTRETGNLVPDLFDEIQHSVGEFFGSKPGVTKEINVYATVQHLISRITNRVFVGLPLCRNEELLKTGIAFAMDIPITANMLKFVWRPLRPLAALVLALPNRIHTNRFIGILRPEVERRVANYDARKANPDTKAAEKVPNDFLQWSINQAKASGDPYLCRSYSLASRVLLLNFASIHTSSFAMTHVLFDLAANDPAYLEELRHEIKTVLAENNDVWDKRILQKMLKLDSTMRESGRMNSMVTFATSRLVINPKGITTPSGVHIPPGVVVSGPSYPVLHDEEIYPDPHTFKPFRFAEIRQQTEGSGAEEKGGSTTTYVQRARQAFATTSPEYVAFGHGRHACPGRFFAATELKLMLAYIILNYDIEHIDERPSNTWFSANRVPPMKETLKVTRRADI</sequence>
<dbReference type="Pfam" id="PF00067">
    <property type="entry name" value="p450"/>
    <property type="match status" value="1"/>
</dbReference>
<dbReference type="InterPro" id="IPR002403">
    <property type="entry name" value="Cyt_P450_E_grp-IV"/>
</dbReference>
<evidence type="ECO:0008006" key="11">
    <source>
        <dbReference type="Google" id="ProtNLM"/>
    </source>
</evidence>
<keyword evidence="6 8" id="KW-0408">Iron</keyword>
<keyword evidence="10" id="KW-1185">Reference proteome</keyword>
<dbReference type="InterPro" id="IPR036396">
    <property type="entry name" value="Cyt_P450_sf"/>
</dbReference>
<dbReference type="InterPro" id="IPR017972">
    <property type="entry name" value="Cyt_P450_CS"/>
</dbReference>
<evidence type="ECO:0000256" key="8">
    <source>
        <dbReference type="RuleBase" id="RU000461"/>
    </source>
</evidence>
<dbReference type="PANTHER" id="PTHR46206:SF1">
    <property type="entry name" value="P450, PUTATIVE (EUROFUNG)-RELATED"/>
    <property type="match status" value="1"/>
</dbReference>
<comment type="cofactor">
    <cofactor evidence="1">
        <name>heme</name>
        <dbReference type="ChEBI" id="CHEBI:30413"/>
    </cofactor>
</comment>
<keyword evidence="3 8" id="KW-0349">Heme</keyword>
<dbReference type="InterPro" id="IPR001128">
    <property type="entry name" value="Cyt_P450"/>
</dbReference>
<dbReference type="PANTHER" id="PTHR46206">
    <property type="entry name" value="CYTOCHROME P450"/>
    <property type="match status" value="1"/>
</dbReference>